<feature type="transmembrane region" description="Helical" evidence="1">
    <location>
        <begin position="131"/>
        <end position="152"/>
    </location>
</feature>
<dbReference type="PANTHER" id="PTHR22911">
    <property type="entry name" value="ACYL-MALONYL CONDENSING ENZYME-RELATED"/>
    <property type="match status" value="1"/>
</dbReference>
<dbReference type="InterPro" id="IPR037185">
    <property type="entry name" value="EmrE-like"/>
</dbReference>
<feature type="transmembrane region" description="Helical" evidence="1">
    <location>
        <begin position="76"/>
        <end position="96"/>
    </location>
</feature>
<dbReference type="RefSeq" id="WP_379026126.1">
    <property type="nucleotide sequence ID" value="NZ_JBHUGY010000064.1"/>
</dbReference>
<feature type="transmembrane region" description="Helical" evidence="1">
    <location>
        <begin position="268"/>
        <end position="286"/>
    </location>
</feature>
<feature type="transmembrane region" description="Helical" evidence="1">
    <location>
        <begin position="214"/>
        <end position="232"/>
    </location>
</feature>
<feature type="transmembrane region" description="Helical" evidence="1">
    <location>
        <begin position="158"/>
        <end position="177"/>
    </location>
</feature>
<comment type="caution">
    <text evidence="3">The sequence shown here is derived from an EMBL/GenBank/DDBJ whole genome shotgun (WGS) entry which is preliminary data.</text>
</comment>
<feature type="domain" description="EamA" evidence="2">
    <location>
        <begin position="16"/>
        <end position="148"/>
    </location>
</feature>
<gene>
    <name evidence="3" type="ORF">ACFSQT_33515</name>
</gene>
<dbReference type="Proteomes" id="UP001597349">
    <property type="component" value="Unassembled WGS sequence"/>
</dbReference>
<accession>A0ABW4WQQ8</accession>
<keyword evidence="1" id="KW-1133">Transmembrane helix</keyword>
<evidence type="ECO:0000313" key="3">
    <source>
        <dbReference type="EMBL" id="MFD2057827.1"/>
    </source>
</evidence>
<feature type="transmembrane region" description="Helical" evidence="1">
    <location>
        <begin position="102"/>
        <end position="124"/>
    </location>
</feature>
<protein>
    <submittedName>
        <fullName evidence="3">DMT family transporter</fullName>
    </submittedName>
</protein>
<dbReference type="EMBL" id="JBHUGY010000064">
    <property type="protein sequence ID" value="MFD2057827.1"/>
    <property type="molecule type" value="Genomic_DNA"/>
</dbReference>
<feature type="transmembrane region" description="Helical" evidence="1">
    <location>
        <begin position="184"/>
        <end position="202"/>
    </location>
</feature>
<keyword evidence="1" id="KW-0812">Transmembrane</keyword>
<sequence>MSDIAATRDSTTERTLGILLVSSSAAVFGLTGVLTKSIHADPLTITCWRGLVGSILISLYVLWRRHRSGGRETLRLGWRGWLLAVEGALASIAFISAFKFTFVANVAIIYATAPFVTALLAWILTRERCRLQTMVAAAVSLCGVAIMVWSGFGTGNLFGDGLALLMTIGSALYMIMVRTFRDTPVVWAGAVSAFLLFVLGWFVTDPLAVSPRDAVLLVTFGASFALSSILWTEGARLIPAAESGLLGSAEVPFAIVFAFLFLGEIAPAASMIGGAIVLCAVFAHAGRDWLMARSQRPVATHTSNIS</sequence>
<feature type="transmembrane region" description="Helical" evidence="1">
    <location>
        <begin position="46"/>
        <end position="64"/>
    </location>
</feature>
<reference evidence="4" key="1">
    <citation type="journal article" date="2019" name="Int. J. Syst. Evol. Microbiol.">
        <title>The Global Catalogue of Microorganisms (GCM) 10K type strain sequencing project: providing services to taxonomists for standard genome sequencing and annotation.</title>
        <authorList>
            <consortium name="The Broad Institute Genomics Platform"/>
            <consortium name="The Broad Institute Genome Sequencing Center for Infectious Disease"/>
            <person name="Wu L."/>
            <person name="Ma J."/>
        </authorList>
    </citation>
    <scope>NUCLEOTIDE SEQUENCE [LARGE SCALE GENOMIC DNA]</scope>
    <source>
        <strain evidence="4">CGMCC 1.16226</strain>
    </source>
</reference>
<dbReference type="InterPro" id="IPR000620">
    <property type="entry name" value="EamA_dom"/>
</dbReference>
<dbReference type="PANTHER" id="PTHR22911:SF135">
    <property type="entry name" value="BLR4310 PROTEIN"/>
    <property type="match status" value="1"/>
</dbReference>
<dbReference type="Pfam" id="PF00892">
    <property type="entry name" value="EamA"/>
    <property type="match status" value="1"/>
</dbReference>
<keyword evidence="1" id="KW-0472">Membrane</keyword>
<feature type="transmembrane region" description="Helical" evidence="1">
    <location>
        <begin position="244"/>
        <end position="262"/>
    </location>
</feature>
<name>A0ABW4WQQ8_9HYPH</name>
<proteinExistence type="predicted"/>
<feature type="transmembrane region" description="Helical" evidence="1">
    <location>
        <begin position="16"/>
        <end position="34"/>
    </location>
</feature>
<evidence type="ECO:0000313" key="4">
    <source>
        <dbReference type="Proteomes" id="UP001597349"/>
    </source>
</evidence>
<evidence type="ECO:0000259" key="2">
    <source>
        <dbReference type="Pfam" id="PF00892"/>
    </source>
</evidence>
<dbReference type="SUPFAM" id="SSF103481">
    <property type="entry name" value="Multidrug resistance efflux transporter EmrE"/>
    <property type="match status" value="2"/>
</dbReference>
<organism evidence="3 4">
    <name type="scientific">Mesorhizobium calcicola</name>
    <dbReference type="NCBI Taxonomy" id="1300310"/>
    <lineage>
        <taxon>Bacteria</taxon>
        <taxon>Pseudomonadati</taxon>
        <taxon>Pseudomonadota</taxon>
        <taxon>Alphaproteobacteria</taxon>
        <taxon>Hyphomicrobiales</taxon>
        <taxon>Phyllobacteriaceae</taxon>
        <taxon>Mesorhizobium</taxon>
    </lineage>
</organism>
<keyword evidence="4" id="KW-1185">Reference proteome</keyword>
<evidence type="ECO:0000256" key="1">
    <source>
        <dbReference type="SAM" id="Phobius"/>
    </source>
</evidence>